<feature type="region of interest" description="Disordered" evidence="3">
    <location>
        <begin position="531"/>
        <end position="561"/>
    </location>
</feature>
<proteinExistence type="predicted"/>
<dbReference type="PROSITE" id="PS51375">
    <property type="entry name" value="PPR"/>
    <property type="match status" value="5"/>
</dbReference>
<keyword evidence="6" id="KW-1185">Reference proteome</keyword>
<organism evidence="5 6">
    <name type="scientific">Ceratopteris richardii</name>
    <name type="common">Triangle waterfern</name>
    <dbReference type="NCBI Taxonomy" id="49495"/>
    <lineage>
        <taxon>Eukaryota</taxon>
        <taxon>Viridiplantae</taxon>
        <taxon>Streptophyta</taxon>
        <taxon>Embryophyta</taxon>
        <taxon>Tracheophyta</taxon>
        <taxon>Polypodiopsida</taxon>
        <taxon>Polypodiidae</taxon>
        <taxon>Polypodiales</taxon>
        <taxon>Pteridineae</taxon>
        <taxon>Pteridaceae</taxon>
        <taxon>Parkerioideae</taxon>
        <taxon>Ceratopteris</taxon>
    </lineage>
</organism>
<dbReference type="Pfam" id="PF17177">
    <property type="entry name" value="PPR_long"/>
    <property type="match status" value="1"/>
</dbReference>
<evidence type="ECO:0000259" key="4">
    <source>
        <dbReference type="Pfam" id="PF17177"/>
    </source>
</evidence>
<dbReference type="PANTHER" id="PTHR47932:SF2">
    <property type="entry name" value="OS10G0484300 PROTEIN"/>
    <property type="match status" value="1"/>
</dbReference>
<keyword evidence="1" id="KW-0677">Repeat</keyword>
<dbReference type="GO" id="GO:0003729">
    <property type="term" value="F:mRNA binding"/>
    <property type="evidence" value="ECO:0007669"/>
    <property type="project" value="TreeGrafter"/>
</dbReference>
<dbReference type="EMBL" id="CM035418">
    <property type="protein sequence ID" value="KAH7421477.1"/>
    <property type="molecule type" value="Genomic_DNA"/>
</dbReference>
<evidence type="ECO:0000256" key="2">
    <source>
        <dbReference type="PROSITE-ProRule" id="PRU00708"/>
    </source>
</evidence>
<dbReference type="InterPro" id="IPR002885">
    <property type="entry name" value="PPR_rpt"/>
</dbReference>
<dbReference type="InterPro" id="IPR011990">
    <property type="entry name" value="TPR-like_helical_dom_sf"/>
</dbReference>
<gene>
    <name evidence="5" type="ORF">KP509_13G059700</name>
</gene>
<feature type="compositionally biased region" description="Acidic residues" evidence="3">
    <location>
        <begin position="541"/>
        <end position="561"/>
    </location>
</feature>
<feature type="repeat" description="PPR" evidence="2">
    <location>
        <begin position="447"/>
        <end position="481"/>
    </location>
</feature>
<dbReference type="Proteomes" id="UP000825935">
    <property type="component" value="Chromosome 13"/>
</dbReference>
<dbReference type="InterPro" id="IPR033443">
    <property type="entry name" value="PROP1-like_PPR_dom"/>
</dbReference>
<dbReference type="OMA" id="DACCILL"/>
<evidence type="ECO:0000256" key="1">
    <source>
        <dbReference type="ARBA" id="ARBA00022737"/>
    </source>
</evidence>
<dbReference type="AlphaFoldDB" id="A0A8T2TDW6"/>
<name>A0A8T2TDW6_CERRI</name>
<reference evidence="5" key="1">
    <citation type="submission" date="2021-08" db="EMBL/GenBank/DDBJ databases">
        <title>WGS assembly of Ceratopteris richardii.</title>
        <authorList>
            <person name="Marchant D.B."/>
            <person name="Chen G."/>
            <person name="Jenkins J."/>
            <person name="Shu S."/>
            <person name="Leebens-Mack J."/>
            <person name="Grimwood J."/>
            <person name="Schmutz J."/>
            <person name="Soltis P."/>
            <person name="Soltis D."/>
            <person name="Chen Z.-H."/>
        </authorList>
    </citation>
    <scope>NUCLEOTIDE SEQUENCE</scope>
    <source>
        <strain evidence="5">Whitten #5841</strain>
        <tissue evidence="5">Leaf</tissue>
    </source>
</reference>
<dbReference type="Pfam" id="PF12854">
    <property type="entry name" value="PPR_1"/>
    <property type="match status" value="2"/>
</dbReference>
<feature type="repeat" description="PPR" evidence="2">
    <location>
        <begin position="308"/>
        <end position="342"/>
    </location>
</feature>
<dbReference type="PANTHER" id="PTHR47932">
    <property type="entry name" value="ATPASE EXPRESSION PROTEIN 3"/>
    <property type="match status" value="1"/>
</dbReference>
<dbReference type="NCBIfam" id="TIGR00756">
    <property type="entry name" value="PPR"/>
    <property type="match status" value="4"/>
</dbReference>
<feature type="repeat" description="PPR" evidence="2">
    <location>
        <begin position="238"/>
        <end position="272"/>
    </location>
</feature>
<comment type="caution">
    <text evidence="5">The sequence shown here is derived from an EMBL/GenBank/DDBJ whole genome shotgun (WGS) entry which is preliminary data.</text>
</comment>
<evidence type="ECO:0000256" key="3">
    <source>
        <dbReference type="SAM" id="MobiDB-lite"/>
    </source>
</evidence>
<feature type="repeat" description="PPR" evidence="2">
    <location>
        <begin position="168"/>
        <end position="202"/>
    </location>
</feature>
<dbReference type="Pfam" id="PF13041">
    <property type="entry name" value="PPR_2"/>
    <property type="match status" value="1"/>
</dbReference>
<protein>
    <recommendedName>
        <fullName evidence="4">PROP1-like PPR domain-containing protein</fullName>
    </recommendedName>
</protein>
<dbReference type="OrthoDB" id="185373at2759"/>
<feature type="domain" description="PROP1-like PPR" evidence="4">
    <location>
        <begin position="188"/>
        <end position="290"/>
    </location>
</feature>
<feature type="repeat" description="PPR" evidence="2">
    <location>
        <begin position="343"/>
        <end position="377"/>
    </location>
</feature>
<evidence type="ECO:0000313" key="5">
    <source>
        <dbReference type="EMBL" id="KAH7421477.1"/>
    </source>
</evidence>
<sequence length="561" mass="63812">MNRSRASLWHASRFWAQSGRLRKFSSLSDVLSQVASDSCCRKNLLEQVRTLGRIITRPGWDPNSRTSIGPGTTVPQLTADHVTELIRAIRHDPIWALRVYIWATRQANYAHTSCTTSLILELWSDTHHMKPFLNVLQDPSRPSSSDDYLLLIMKPFLNVLQDPSRPSSSDDYLLLIKGYGWARMPDLAMTTLDRMINAGIEPGISHFNSLLYILVNENRLKNIREVFKLMQENSVTPNKSTYALRVRGYCVAGQFDEAHKAFRQMLKAGVPPDIRTFGYLMDAMCKANKPYLMYVLPVDLNDHGFVPDVSILYEMLEALCRNNCVKYAEKLMNKIKKRNVEPDAHICDILTKGFCREGKWQSAYVQVKETLKRGFLPAPDVFDLVLILLFKHGRIGNIFKLFDRLVNKDFLPNTSTYDSLIYGLCKCEEVGKAFEAWNISLNFNLLTVRTYRALIQGLCKTGMLAEAKEVFITSMESGFVGDDRAHDALLYRLKQAGRVNDAKECEDILAARKKANDDTIDIFEDISPVSSDSEFYAESCASDEDMNSSSTDEEDMTDNDY</sequence>
<dbReference type="Gene3D" id="1.25.40.10">
    <property type="entry name" value="Tetratricopeptide repeat domain"/>
    <property type="match status" value="3"/>
</dbReference>
<evidence type="ECO:0000313" key="6">
    <source>
        <dbReference type="Proteomes" id="UP000825935"/>
    </source>
</evidence>
<accession>A0A8T2TDW6</accession>